<evidence type="ECO:0000313" key="2">
    <source>
        <dbReference type="EMBL" id="MBB6647116.1"/>
    </source>
</evidence>
<accession>A0A7J9SM60</accession>
<gene>
    <name evidence="2" type="ORF">H5V44_12615</name>
</gene>
<dbReference type="InterPro" id="IPR046243">
    <property type="entry name" value="DUF6276"/>
</dbReference>
<proteinExistence type="predicted"/>
<organism evidence="2 3">
    <name type="scientific">Halobellus ruber</name>
    <dbReference type="NCBI Taxonomy" id="2761102"/>
    <lineage>
        <taxon>Archaea</taxon>
        <taxon>Methanobacteriati</taxon>
        <taxon>Methanobacteriota</taxon>
        <taxon>Stenosarchaea group</taxon>
        <taxon>Halobacteria</taxon>
        <taxon>Halobacteriales</taxon>
        <taxon>Haloferacaceae</taxon>
        <taxon>Halobellus</taxon>
    </lineage>
</organism>
<evidence type="ECO:0000313" key="3">
    <source>
        <dbReference type="Proteomes" id="UP000546257"/>
    </source>
</evidence>
<dbReference type="Proteomes" id="UP000546257">
    <property type="component" value="Unassembled WGS sequence"/>
</dbReference>
<keyword evidence="3" id="KW-1185">Reference proteome</keyword>
<feature type="region of interest" description="Disordered" evidence="1">
    <location>
        <begin position="48"/>
        <end position="70"/>
    </location>
</feature>
<dbReference type="AlphaFoldDB" id="A0A7J9SM60"/>
<protein>
    <submittedName>
        <fullName evidence="2">Uncharacterized protein</fullName>
    </submittedName>
</protein>
<name>A0A7J9SM60_9EURY</name>
<comment type="caution">
    <text evidence="2">The sequence shown here is derived from an EMBL/GenBank/DDBJ whole genome shotgun (WGS) entry which is preliminary data.</text>
</comment>
<dbReference type="EMBL" id="JACKXD010000004">
    <property type="protein sequence ID" value="MBB6647116.1"/>
    <property type="molecule type" value="Genomic_DNA"/>
</dbReference>
<dbReference type="RefSeq" id="WP_185193487.1">
    <property type="nucleotide sequence ID" value="NZ_JACKXD010000004.1"/>
</dbReference>
<sequence>MTNPNRCPECDREPVRIAVPAAVREHTPDGAAVVGSCPRCLRTVALDGPTDADADGPLSGPAPPEAIPPGEGGAALLLAIGHLDSVALNRPAIGALVDHAERAGADVFLTLDRLAADESVDAFVDLGRRRRQLESMLDD</sequence>
<evidence type="ECO:0000256" key="1">
    <source>
        <dbReference type="SAM" id="MobiDB-lite"/>
    </source>
</evidence>
<reference evidence="2 3" key="1">
    <citation type="submission" date="2020-08" db="EMBL/GenBank/DDBJ databases">
        <authorList>
            <person name="Seo M.-J."/>
        </authorList>
    </citation>
    <scope>NUCLEOTIDE SEQUENCE [LARGE SCALE GENOMIC DNA]</scope>
    <source>
        <strain evidence="2 3">MBLA0160</strain>
    </source>
</reference>
<dbReference type="Pfam" id="PF19792">
    <property type="entry name" value="DUF6276"/>
    <property type="match status" value="1"/>
</dbReference>